<organism evidence="2 3">
    <name type="scientific">Pendulispora brunnea</name>
    <dbReference type="NCBI Taxonomy" id="2905690"/>
    <lineage>
        <taxon>Bacteria</taxon>
        <taxon>Pseudomonadati</taxon>
        <taxon>Myxococcota</taxon>
        <taxon>Myxococcia</taxon>
        <taxon>Myxococcales</taxon>
        <taxon>Sorangiineae</taxon>
        <taxon>Pendulisporaceae</taxon>
        <taxon>Pendulispora</taxon>
    </lineage>
</organism>
<reference evidence="2 3" key="1">
    <citation type="submission" date="2021-12" db="EMBL/GenBank/DDBJ databases">
        <title>Discovery of the Pendulisporaceae a myxobacterial family with distinct sporulation behavior and unique specialized metabolism.</title>
        <authorList>
            <person name="Garcia R."/>
            <person name="Popoff A."/>
            <person name="Bader C.D."/>
            <person name="Loehr J."/>
            <person name="Walesch S."/>
            <person name="Walt C."/>
            <person name="Boldt J."/>
            <person name="Bunk B."/>
            <person name="Haeckl F.J.F.P.J."/>
            <person name="Gunesch A.P."/>
            <person name="Birkelbach J."/>
            <person name="Nuebel U."/>
            <person name="Pietschmann T."/>
            <person name="Bach T."/>
            <person name="Mueller R."/>
        </authorList>
    </citation>
    <scope>NUCLEOTIDE SEQUENCE [LARGE SCALE GENOMIC DNA]</scope>
    <source>
        <strain evidence="2 3">MSr12523</strain>
    </source>
</reference>
<dbReference type="InterPro" id="IPR011335">
    <property type="entry name" value="Restrct_endonuc-II-like"/>
</dbReference>
<dbReference type="SUPFAM" id="SSF52980">
    <property type="entry name" value="Restriction endonuclease-like"/>
    <property type="match status" value="1"/>
</dbReference>
<evidence type="ECO:0000313" key="2">
    <source>
        <dbReference type="EMBL" id="WXA91805.1"/>
    </source>
</evidence>
<evidence type="ECO:0000313" key="3">
    <source>
        <dbReference type="Proteomes" id="UP001379533"/>
    </source>
</evidence>
<evidence type="ECO:0000256" key="1">
    <source>
        <dbReference type="ARBA" id="ARBA00006738"/>
    </source>
</evidence>
<dbReference type="InterPro" id="IPR003509">
    <property type="entry name" value="UPF0102_YraN-like"/>
</dbReference>
<keyword evidence="3" id="KW-1185">Reference proteome</keyword>
<name>A0ABZ2K3U5_9BACT</name>
<dbReference type="EMBL" id="CP089982">
    <property type="protein sequence ID" value="WXA91805.1"/>
    <property type="molecule type" value="Genomic_DNA"/>
</dbReference>
<dbReference type="RefSeq" id="WP_394842423.1">
    <property type="nucleotide sequence ID" value="NZ_CP089982.1"/>
</dbReference>
<dbReference type="Gene3D" id="3.40.1350.10">
    <property type="match status" value="1"/>
</dbReference>
<gene>
    <name evidence="2" type="ORF">LZC95_35810</name>
</gene>
<proteinExistence type="inferred from homology"/>
<dbReference type="InterPro" id="IPR011856">
    <property type="entry name" value="tRNA_endonuc-like_dom_sf"/>
</dbReference>
<protein>
    <submittedName>
        <fullName evidence="2">YraN family protein</fullName>
    </submittedName>
</protein>
<sequence>MPRARPPAAVEKQARRLGASKKAEDAVVEYLQAQGFDVAARNLRLGHLEVDIVGLRDGLAVLVEVRTRGATAYEKPLASVAGKKKMRLLHAADRLWRGYLSKRPDVARMRIDVAGVTFGVDGSVHIEYIPGAITA</sequence>
<comment type="similarity">
    <text evidence="1">Belongs to the UPF0102 family.</text>
</comment>
<dbReference type="PANTHER" id="PTHR34039">
    <property type="entry name" value="UPF0102 PROTEIN YRAN"/>
    <property type="match status" value="1"/>
</dbReference>
<accession>A0ABZ2K3U5</accession>
<dbReference type="PANTHER" id="PTHR34039:SF1">
    <property type="entry name" value="UPF0102 PROTEIN YRAN"/>
    <property type="match status" value="1"/>
</dbReference>
<dbReference type="Pfam" id="PF02021">
    <property type="entry name" value="UPF0102"/>
    <property type="match status" value="1"/>
</dbReference>
<dbReference type="Proteomes" id="UP001379533">
    <property type="component" value="Chromosome"/>
</dbReference>